<dbReference type="EMBL" id="KN846956">
    <property type="protein sequence ID" value="KIW74017.1"/>
    <property type="molecule type" value="Genomic_DNA"/>
</dbReference>
<protein>
    <recommendedName>
        <fullName evidence="2">Bacteriophage T5 Orf172 DNA-binding domain-containing protein</fullName>
    </recommendedName>
</protein>
<dbReference type="AlphaFoldDB" id="A0A0D2EI71"/>
<dbReference type="PANTHER" id="PTHR28094:SF1">
    <property type="entry name" value="MEIOTICALLY UP-REGULATED GENE 113 PROTEIN"/>
    <property type="match status" value="1"/>
</dbReference>
<feature type="domain" description="Bacteriophage T5 Orf172 DNA-binding" evidence="2">
    <location>
        <begin position="206"/>
        <end position="305"/>
    </location>
</feature>
<dbReference type="InterPro" id="IPR018306">
    <property type="entry name" value="Phage_T5_Orf172_DNA-bd"/>
</dbReference>
<reference evidence="3 4" key="1">
    <citation type="submission" date="2015-01" db="EMBL/GenBank/DDBJ databases">
        <title>The Genome Sequence of Capronia semiimmersa CBS27337.</title>
        <authorList>
            <consortium name="The Broad Institute Genomics Platform"/>
            <person name="Cuomo C."/>
            <person name="de Hoog S."/>
            <person name="Gorbushina A."/>
            <person name="Stielow B."/>
            <person name="Teixiera M."/>
            <person name="Abouelleil A."/>
            <person name="Chapman S.B."/>
            <person name="Priest M."/>
            <person name="Young S.K."/>
            <person name="Wortman J."/>
            <person name="Nusbaum C."/>
            <person name="Birren B."/>
        </authorList>
    </citation>
    <scope>NUCLEOTIDE SEQUENCE [LARGE SCALE GENOMIC DNA]</scope>
    <source>
        <strain evidence="3 4">CBS 27337</strain>
    </source>
</reference>
<dbReference type="InterPro" id="IPR053006">
    <property type="entry name" value="Meiosis_regulatory"/>
</dbReference>
<gene>
    <name evidence="3" type="ORF">PV04_02087</name>
</gene>
<feature type="compositionally biased region" description="Basic and acidic residues" evidence="1">
    <location>
        <begin position="158"/>
        <end position="167"/>
    </location>
</feature>
<sequence>MAHIEIADNFPAPQAINLSAEKIRCSYWLTDRKRHCSRPVKMDPDAARKLQKNLADIHRAKSPPTSDLCSSVIEDLLERSCCWQHKTKLHYGTLLGGEVRRRWRDQLNAVKSERTAVGTTLAASSSAVNDRPGICRVETSAARQTVPRQNLRSGRHVAHPEPGREDDVAHTPAPDFLPMQKPGRTVAQKLLRGPTSEQLRRTRDLYAYGRKSSPGMLKIGVSVNVEARLEDWSRSCLYRPILKHHLKNVPCAQLVEGLTHSELLPFWRREIRCKHNPDCPTQHKEWFEVDDAVAFRVMDNWVKWIRLAKPYDGEGHLEPIWRSRIEDMEASGIPVTSQRLLDVFESSQRTSTARTDDALATRTGRTVLTVSSVDEAPKTSVDATRPAPVVVDVANTATVLSAIADIISSLSASQKCQLQGLLEERTPQRAFSSLPRSTRLVPAV</sequence>
<dbReference type="PANTHER" id="PTHR28094">
    <property type="entry name" value="MEIOTICALLY UP-REGULATED GENE 113 PROTEIN"/>
    <property type="match status" value="1"/>
</dbReference>
<keyword evidence="4" id="KW-1185">Reference proteome</keyword>
<dbReference type="Proteomes" id="UP000054266">
    <property type="component" value="Unassembled WGS sequence"/>
</dbReference>
<feature type="region of interest" description="Disordered" evidence="1">
    <location>
        <begin position="146"/>
        <end position="167"/>
    </location>
</feature>
<evidence type="ECO:0000256" key="1">
    <source>
        <dbReference type="SAM" id="MobiDB-lite"/>
    </source>
</evidence>
<dbReference type="STRING" id="5601.A0A0D2EI71"/>
<organism evidence="3 4">
    <name type="scientific">Phialophora macrospora</name>
    <dbReference type="NCBI Taxonomy" id="1851006"/>
    <lineage>
        <taxon>Eukaryota</taxon>
        <taxon>Fungi</taxon>
        <taxon>Dikarya</taxon>
        <taxon>Ascomycota</taxon>
        <taxon>Pezizomycotina</taxon>
        <taxon>Eurotiomycetes</taxon>
        <taxon>Chaetothyriomycetidae</taxon>
        <taxon>Chaetothyriales</taxon>
        <taxon>Herpotrichiellaceae</taxon>
        <taxon>Phialophora</taxon>
    </lineage>
</organism>
<dbReference type="HOGENOM" id="CLU_051031_0_0_1"/>
<name>A0A0D2EI71_9EURO</name>
<evidence type="ECO:0000259" key="2">
    <source>
        <dbReference type="Pfam" id="PF10544"/>
    </source>
</evidence>
<dbReference type="Pfam" id="PF10544">
    <property type="entry name" value="T5orf172"/>
    <property type="match status" value="1"/>
</dbReference>
<evidence type="ECO:0000313" key="3">
    <source>
        <dbReference type="EMBL" id="KIW74017.1"/>
    </source>
</evidence>
<accession>A0A0D2EI71</accession>
<proteinExistence type="predicted"/>
<evidence type="ECO:0000313" key="4">
    <source>
        <dbReference type="Proteomes" id="UP000054266"/>
    </source>
</evidence>